<dbReference type="InParanoid" id="K3ZZG7"/>
<dbReference type="EnsemblPlants" id="KQL26700">
    <property type="protein sequence ID" value="KQL26700"/>
    <property type="gene ID" value="SETIT_032001mg"/>
</dbReference>
<dbReference type="eggNOG" id="ENOG502R459">
    <property type="taxonomic scope" value="Eukaryota"/>
</dbReference>
<protein>
    <recommendedName>
        <fullName evidence="3">F-box domain-containing protein</fullName>
    </recommendedName>
</protein>
<dbReference type="PANTHER" id="PTHR34709:SF75">
    <property type="entry name" value="FBD DOMAIN-CONTAINING PROTEIN"/>
    <property type="match status" value="1"/>
</dbReference>
<dbReference type="PANTHER" id="PTHR34709">
    <property type="entry name" value="OS10G0396666 PROTEIN"/>
    <property type="match status" value="1"/>
</dbReference>
<organism evidence="1 2">
    <name type="scientific">Setaria italica</name>
    <name type="common">Foxtail millet</name>
    <name type="synonym">Panicum italicum</name>
    <dbReference type="NCBI Taxonomy" id="4555"/>
    <lineage>
        <taxon>Eukaryota</taxon>
        <taxon>Viridiplantae</taxon>
        <taxon>Streptophyta</taxon>
        <taxon>Embryophyta</taxon>
        <taxon>Tracheophyta</taxon>
        <taxon>Spermatophyta</taxon>
        <taxon>Magnoliopsida</taxon>
        <taxon>Liliopsida</taxon>
        <taxon>Poales</taxon>
        <taxon>Poaceae</taxon>
        <taxon>PACMAD clade</taxon>
        <taxon>Panicoideae</taxon>
        <taxon>Panicodae</taxon>
        <taxon>Paniceae</taxon>
        <taxon>Cenchrinae</taxon>
        <taxon>Setaria</taxon>
    </lineage>
</organism>
<dbReference type="InterPro" id="IPR055312">
    <property type="entry name" value="FBL15-like"/>
</dbReference>
<reference evidence="1" key="2">
    <citation type="submission" date="2018-08" db="UniProtKB">
        <authorList>
            <consortium name="EnsemblPlants"/>
        </authorList>
    </citation>
    <scope>IDENTIFICATION</scope>
    <source>
        <strain evidence="1">Yugu1</strain>
    </source>
</reference>
<dbReference type="Proteomes" id="UP000004995">
    <property type="component" value="Unassembled WGS sequence"/>
</dbReference>
<dbReference type="SUPFAM" id="SSF81383">
    <property type="entry name" value="F-box domain"/>
    <property type="match status" value="1"/>
</dbReference>
<evidence type="ECO:0000313" key="2">
    <source>
        <dbReference type="Proteomes" id="UP000004995"/>
    </source>
</evidence>
<reference evidence="2" key="1">
    <citation type="journal article" date="2012" name="Nat. Biotechnol.">
        <title>Reference genome sequence of the model plant Setaria.</title>
        <authorList>
            <person name="Bennetzen J.L."/>
            <person name="Schmutz J."/>
            <person name="Wang H."/>
            <person name="Percifield R."/>
            <person name="Hawkins J."/>
            <person name="Pontaroli A.C."/>
            <person name="Estep M."/>
            <person name="Feng L."/>
            <person name="Vaughn J.N."/>
            <person name="Grimwood J."/>
            <person name="Jenkins J."/>
            <person name="Barry K."/>
            <person name="Lindquist E."/>
            <person name="Hellsten U."/>
            <person name="Deshpande S."/>
            <person name="Wang X."/>
            <person name="Wu X."/>
            <person name="Mitros T."/>
            <person name="Triplett J."/>
            <person name="Yang X."/>
            <person name="Ye C.Y."/>
            <person name="Mauro-Herrera M."/>
            <person name="Wang L."/>
            <person name="Li P."/>
            <person name="Sharma M."/>
            <person name="Sharma R."/>
            <person name="Ronald P.C."/>
            <person name="Panaud O."/>
            <person name="Kellogg E.A."/>
            <person name="Brutnell T.P."/>
            <person name="Doust A.N."/>
            <person name="Tuskan G.A."/>
            <person name="Rokhsar D."/>
            <person name="Devos K.M."/>
        </authorList>
    </citation>
    <scope>NUCLEOTIDE SEQUENCE [LARGE SCALE GENOMIC DNA]</scope>
    <source>
        <strain evidence="2">cv. Yugu1</strain>
    </source>
</reference>
<sequence length="400" mass="44690">MGTDSEGDIAGGCRGSGTDHFSGLPDHLLHSILLRLPGTADAARTSVLARRWHDVWAQLPELSLSTAQGHAAVDATLAAHSAPTVRRLEIKTPPQHNSSWWRRADIPTDRVSSWLDFASLHLAGELRLDIPYCTKATDEALIQTMMQFRLPPAGVFSALATLGVANVCVDGQELEDVLCSRCPWLKQLVLYWITLRDGAHVPSIRSDSLERLEITASQFQVCLQIATPELQTFYTLSVSDFHIAAPKFSEVNCKTSTGYDPSRHHFTESGHHLQRLVIAVNYGGLQLMQRFDNVKELELDVHITQDDYPCKSWSGCPCSRLENRTTNNIVLDSLEEAEIRDYGAAADKVELVRLFTKLSARCEKRVSITVLEWAWRKDMHEKIRSICPPNDKVEIVVRSA</sequence>
<proteinExistence type="predicted"/>
<dbReference type="EMBL" id="AGNK02001343">
    <property type="status" value="NOT_ANNOTATED_CDS"/>
    <property type="molecule type" value="Genomic_DNA"/>
</dbReference>
<accession>K3ZZG7</accession>
<keyword evidence="2" id="KW-1185">Reference proteome</keyword>
<dbReference type="HOGENOM" id="CLU_017148_6_1_1"/>
<dbReference type="Gramene" id="KQL26700">
    <property type="protein sequence ID" value="KQL26700"/>
    <property type="gene ID" value="SETIT_032001mg"/>
</dbReference>
<dbReference type="InterPro" id="IPR036047">
    <property type="entry name" value="F-box-like_dom_sf"/>
</dbReference>
<evidence type="ECO:0008006" key="3">
    <source>
        <dbReference type="Google" id="ProtNLM"/>
    </source>
</evidence>
<dbReference type="AlphaFoldDB" id="K3ZZG7"/>
<evidence type="ECO:0000313" key="1">
    <source>
        <dbReference type="EnsemblPlants" id="KQL26700"/>
    </source>
</evidence>
<dbReference type="OMA" id="LEWAWRK"/>
<name>K3ZZG7_SETIT</name>